<feature type="compositionally biased region" description="Pro residues" evidence="1">
    <location>
        <begin position="1"/>
        <end position="23"/>
    </location>
</feature>
<evidence type="ECO:0000256" key="1">
    <source>
        <dbReference type="SAM" id="MobiDB-lite"/>
    </source>
</evidence>
<reference evidence="2 3" key="1">
    <citation type="submission" date="2021-11" db="EMBL/GenBank/DDBJ databases">
        <title>Draft genome sequence of Actinomycetospora sp. SF1 isolated from the rhizosphere soil.</title>
        <authorList>
            <person name="Duangmal K."/>
            <person name="Chantavorakit T."/>
        </authorList>
    </citation>
    <scope>NUCLEOTIDE SEQUENCE [LARGE SCALE GENOMIC DNA]</scope>
    <source>
        <strain evidence="2 3">TBRC 5722</strain>
    </source>
</reference>
<dbReference type="EMBL" id="JAJNDB010000001">
    <property type="protein sequence ID" value="MCD2191787.1"/>
    <property type="molecule type" value="Genomic_DNA"/>
</dbReference>
<organism evidence="2 3">
    <name type="scientific">Actinomycetospora endophytica</name>
    <dbReference type="NCBI Taxonomy" id="2291215"/>
    <lineage>
        <taxon>Bacteria</taxon>
        <taxon>Bacillati</taxon>
        <taxon>Actinomycetota</taxon>
        <taxon>Actinomycetes</taxon>
        <taxon>Pseudonocardiales</taxon>
        <taxon>Pseudonocardiaceae</taxon>
        <taxon>Actinomycetospora</taxon>
    </lineage>
</organism>
<dbReference type="RefSeq" id="WP_230729354.1">
    <property type="nucleotide sequence ID" value="NZ_JAJNDB010000001.1"/>
</dbReference>
<sequence>MTTTRPPRPTADPLPAPAGPGPRPVGHHPVAPSQPDADGAPLELAAAIYVGLHALRDLRSLPPAVRGGHLEATLRASSAQHRTTPGGQLGADDDPVTALAAAAAATRTAAAFLASGGYEDAYLALRTAHDLLPRRRDRSTGDPR</sequence>
<feature type="region of interest" description="Disordered" evidence="1">
    <location>
        <begin position="1"/>
        <end position="38"/>
    </location>
</feature>
<dbReference type="Proteomes" id="UP001199469">
    <property type="component" value="Unassembled WGS sequence"/>
</dbReference>
<evidence type="ECO:0000313" key="2">
    <source>
        <dbReference type="EMBL" id="MCD2191787.1"/>
    </source>
</evidence>
<gene>
    <name evidence="2" type="ORF">LQ327_00075</name>
</gene>
<evidence type="ECO:0000313" key="3">
    <source>
        <dbReference type="Proteomes" id="UP001199469"/>
    </source>
</evidence>
<comment type="caution">
    <text evidence="2">The sequence shown here is derived from an EMBL/GenBank/DDBJ whole genome shotgun (WGS) entry which is preliminary data.</text>
</comment>
<keyword evidence="3" id="KW-1185">Reference proteome</keyword>
<proteinExistence type="predicted"/>
<accession>A0ABS8P0J2</accession>
<protein>
    <submittedName>
        <fullName evidence="2">Uncharacterized protein</fullName>
    </submittedName>
</protein>
<name>A0ABS8P0J2_9PSEU</name>